<dbReference type="EMBL" id="CP000878">
    <property type="protein sequence ID" value="ABX09374.1"/>
    <property type="molecule type" value="Genomic_DNA"/>
</dbReference>
<dbReference type="GO" id="GO:0043022">
    <property type="term" value="F:ribosome binding"/>
    <property type="evidence" value="ECO:0007669"/>
    <property type="project" value="TreeGrafter"/>
</dbReference>
<dbReference type="Gene3D" id="3.30.160.20">
    <property type="match status" value="1"/>
</dbReference>
<dbReference type="RefSeq" id="WP_012195995.1">
    <property type="nucleotide sequence ID" value="NC_009976.1"/>
</dbReference>
<dbReference type="InterPro" id="IPR045853">
    <property type="entry name" value="Pep_chain_release_fac_I_sf"/>
</dbReference>
<evidence type="ECO:0000259" key="3">
    <source>
        <dbReference type="PROSITE" id="PS00745"/>
    </source>
</evidence>
<evidence type="ECO:0000313" key="5">
    <source>
        <dbReference type="Proteomes" id="UP000000788"/>
    </source>
</evidence>
<dbReference type="NCBIfam" id="NF006718">
    <property type="entry name" value="PRK09256.1"/>
    <property type="match status" value="1"/>
</dbReference>
<proteinExistence type="inferred from homology"/>
<dbReference type="InterPro" id="IPR000352">
    <property type="entry name" value="Pep_chain_release_fac_I"/>
</dbReference>
<dbReference type="SUPFAM" id="SSF75620">
    <property type="entry name" value="Release factor"/>
    <property type="match status" value="1"/>
</dbReference>
<organism evidence="4 5">
    <name type="scientific">Prochlorococcus marinus (strain MIT 9211)</name>
    <dbReference type="NCBI Taxonomy" id="93059"/>
    <lineage>
        <taxon>Bacteria</taxon>
        <taxon>Bacillati</taxon>
        <taxon>Cyanobacteriota</taxon>
        <taxon>Cyanophyceae</taxon>
        <taxon>Synechococcales</taxon>
        <taxon>Prochlorococcaceae</taxon>
        <taxon>Prochlorococcus</taxon>
    </lineage>
</organism>
<name>A9BC12_PROM4</name>
<feature type="compositionally biased region" description="Basic residues" evidence="2">
    <location>
        <begin position="102"/>
        <end position="135"/>
    </location>
</feature>
<keyword evidence="4" id="KW-0378">Hydrolase</keyword>
<evidence type="ECO:0000256" key="1">
    <source>
        <dbReference type="ARBA" id="ARBA00010835"/>
    </source>
</evidence>
<comment type="similarity">
    <text evidence="1">Belongs to the prokaryotic/mitochondrial release factor family.</text>
</comment>
<gene>
    <name evidence="4" type="ordered locus">P9211_14431</name>
</gene>
<dbReference type="PANTHER" id="PTHR47814">
    <property type="entry name" value="PEPTIDYL-TRNA HYDROLASE ARFB"/>
    <property type="match status" value="1"/>
</dbReference>
<protein>
    <submittedName>
        <fullName evidence="4">Aminoacyl-tRNA hydrolase</fullName>
        <ecNumber evidence="4">3.1.1.29</ecNumber>
    </submittedName>
</protein>
<dbReference type="KEGG" id="pmj:P9211_14431"/>
<dbReference type="GO" id="GO:0004045">
    <property type="term" value="F:peptidyl-tRNA hydrolase activity"/>
    <property type="evidence" value="ECO:0007669"/>
    <property type="project" value="UniProtKB-EC"/>
</dbReference>
<dbReference type="PROSITE" id="PS00745">
    <property type="entry name" value="RF_PROK_I"/>
    <property type="match status" value="1"/>
</dbReference>
<dbReference type="GO" id="GO:0072344">
    <property type="term" value="P:rescue of stalled ribosome"/>
    <property type="evidence" value="ECO:0007669"/>
    <property type="project" value="TreeGrafter"/>
</dbReference>
<evidence type="ECO:0000256" key="2">
    <source>
        <dbReference type="SAM" id="MobiDB-lite"/>
    </source>
</evidence>
<dbReference type="GO" id="GO:0003747">
    <property type="term" value="F:translation release factor activity"/>
    <property type="evidence" value="ECO:0007669"/>
    <property type="project" value="InterPro"/>
</dbReference>
<keyword evidence="5" id="KW-1185">Reference proteome</keyword>
<dbReference type="Pfam" id="PF00472">
    <property type="entry name" value="RF-1"/>
    <property type="match status" value="1"/>
</dbReference>
<feature type="domain" description="Prokaryotic-type class I peptide chain release factors" evidence="3">
    <location>
        <begin position="22"/>
        <end position="38"/>
    </location>
</feature>
<feature type="region of interest" description="Disordered" evidence="2">
    <location>
        <begin position="101"/>
        <end position="142"/>
    </location>
</feature>
<dbReference type="EC" id="3.1.1.29" evidence="4"/>
<dbReference type="STRING" id="93059.P9211_14431"/>
<dbReference type="HOGENOM" id="CLU_089470_3_2_3"/>
<dbReference type="Proteomes" id="UP000000788">
    <property type="component" value="Chromosome"/>
</dbReference>
<dbReference type="PANTHER" id="PTHR47814:SF1">
    <property type="entry name" value="PEPTIDYL-TRNA HYDROLASE ARFB"/>
    <property type="match status" value="1"/>
</dbReference>
<reference evidence="4 5" key="1">
    <citation type="journal article" date="2007" name="PLoS Genet.">
        <title>Patterns and implications of gene gain and loss in the evolution of Prochlorococcus.</title>
        <authorList>
            <person name="Kettler G.C."/>
            <person name="Martiny A.C."/>
            <person name="Huang K."/>
            <person name="Zucker J."/>
            <person name="Coleman M.L."/>
            <person name="Rodrigue S."/>
            <person name="Chen F."/>
            <person name="Lapidus A."/>
            <person name="Ferriera S."/>
            <person name="Johnson J."/>
            <person name="Steglich C."/>
            <person name="Church G.M."/>
            <person name="Richardson P."/>
            <person name="Chisholm S.W."/>
        </authorList>
    </citation>
    <scope>NUCLEOTIDE SEQUENCE [LARGE SCALE GENOMIC DNA]</scope>
    <source>
        <strain evidence="5">MIT 9211</strain>
    </source>
</reference>
<accession>A9BC12</accession>
<dbReference type="AlphaFoldDB" id="A9BC12"/>
<dbReference type="eggNOG" id="COG1186">
    <property type="taxonomic scope" value="Bacteria"/>
</dbReference>
<sequence>MNLTVNSRLVIPSRELQWRFSRSSGPGGQNVNKTDSKVELIFHIEQSNVLSKFQKYILRELLKKHIVKDCIRVVAKDSRNQYQNRRLALFRLANLLRSTLKPPKKLRKQTKPSLASKKRRLDLKKQRSNKKKNRQVKPSLED</sequence>
<evidence type="ECO:0000313" key="4">
    <source>
        <dbReference type="EMBL" id="ABX09374.1"/>
    </source>
</evidence>
<dbReference type="OrthoDB" id="9815709at2"/>